<evidence type="ECO:0000313" key="3">
    <source>
        <dbReference type="Proteomes" id="UP000238937"/>
    </source>
</evidence>
<feature type="domain" description="DUF2262" evidence="1">
    <location>
        <begin position="11"/>
        <end position="142"/>
    </location>
</feature>
<evidence type="ECO:0000313" key="2">
    <source>
        <dbReference type="EMBL" id="PSB39881.1"/>
    </source>
</evidence>
<comment type="caution">
    <text evidence="2">The sequence shown here is derived from an EMBL/GenBank/DDBJ whole genome shotgun (WGS) entry which is preliminary data.</text>
</comment>
<name>A0A2T1F4F7_9CYAN</name>
<evidence type="ECO:0000259" key="1">
    <source>
        <dbReference type="Pfam" id="PF10020"/>
    </source>
</evidence>
<dbReference type="RefSeq" id="WP_106313216.1">
    <property type="nucleotide sequence ID" value="NZ_PVWO01000747.1"/>
</dbReference>
<gene>
    <name evidence="2" type="ORF">C7B77_28915</name>
</gene>
<dbReference type="AlphaFoldDB" id="A0A2T1F4F7"/>
<dbReference type="OrthoDB" id="1151029at2"/>
<dbReference type="Proteomes" id="UP000238937">
    <property type="component" value="Unassembled WGS sequence"/>
</dbReference>
<proteinExistence type="predicted"/>
<dbReference type="EMBL" id="PVWO01000747">
    <property type="protein sequence ID" value="PSB39881.1"/>
    <property type="molecule type" value="Genomic_DNA"/>
</dbReference>
<dbReference type="InterPro" id="IPR019260">
    <property type="entry name" value="DUF2262"/>
</dbReference>
<reference evidence="2 3" key="1">
    <citation type="submission" date="2018-03" db="EMBL/GenBank/DDBJ databases">
        <title>The ancient ancestry and fast evolution of plastids.</title>
        <authorList>
            <person name="Moore K.R."/>
            <person name="Magnabosco C."/>
            <person name="Momper L."/>
            <person name="Gold D.A."/>
            <person name="Bosak T."/>
            <person name="Fournier G.P."/>
        </authorList>
    </citation>
    <scope>NUCLEOTIDE SEQUENCE [LARGE SCALE GENOMIC DNA]</scope>
    <source>
        <strain evidence="2 3">CCALA 037</strain>
    </source>
</reference>
<keyword evidence="3" id="KW-1185">Reference proteome</keyword>
<sequence length="146" mass="16609">MNDRDLECPGIGTLRYEKEYDWYKGKLKIQQSDISIQLSTDAENSVASALKRASNFVGEVENYARLAKEYAAECLLQIKNENWIDDEDEEPLTPEQFQQRMTLESISIDADGEVSFYHNDGDLFWGHCILVTMNSENLFIGAETAG</sequence>
<dbReference type="Pfam" id="PF10020">
    <property type="entry name" value="DUF2262"/>
    <property type="match status" value="1"/>
</dbReference>
<accession>A0A2T1F4F7</accession>
<organism evidence="2 3">
    <name type="scientific">Chamaesiphon polymorphus CCALA 037</name>
    <dbReference type="NCBI Taxonomy" id="2107692"/>
    <lineage>
        <taxon>Bacteria</taxon>
        <taxon>Bacillati</taxon>
        <taxon>Cyanobacteriota</taxon>
        <taxon>Cyanophyceae</taxon>
        <taxon>Gomontiellales</taxon>
        <taxon>Chamaesiphonaceae</taxon>
        <taxon>Chamaesiphon</taxon>
    </lineage>
</organism>
<protein>
    <recommendedName>
        <fullName evidence="1">DUF2262 domain-containing protein</fullName>
    </recommendedName>
</protein>